<dbReference type="EMBL" id="CAJFDH010000005">
    <property type="protein sequence ID" value="CAD5224007.1"/>
    <property type="molecule type" value="Genomic_DNA"/>
</dbReference>
<dbReference type="Proteomes" id="UP000783686">
    <property type="component" value="Unassembled WGS sequence"/>
</dbReference>
<evidence type="ECO:0000313" key="2">
    <source>
        <dbReference type="EMBL" id="CAD5224007.1"/>
    </source>
</evidence>
<dbReference type="AlphaFoldDB" id="A0A811L7B5"/>
<gene>
    <name evidence="2" type="ORF">BOKJ2_LOCUS10777</name>
</gene>
<dbReference type="OrthoDB" id="5787648at2759"/>
<reference evidence="2" key="1">
    <citation type="submission" date="2020-09" db="EMBL/GenBank/DDBJ databases">
        <authorList>
            <person name="Kikuchi T."/>
        </authorList>
    </citation>
    <scope>NUCLEOTIDE SEQUENCE</scope>
    <source>
        <strain evidence="2">SH1</strain>
    </source>
</reference>
<dbReference type="SUPFAM" id="SSF81383">
    <property type="entry name" value="F-box domain"/>
    <property type="match status" value="1"/>
</dbReference>
<proteinExistence type="predicted"/>
<feature type="domain" description="F-box" evidence="1">
    <location>
        <begin position="11"/>
        <end position="57"/>
    </location>
</feature>
<dbReference type="Gene3D" id="3.80.10.10">
    <property type="entry name" value="Ribonuclease Inhibitor"/>
    <property type="match status" value="1"/>
</dbReference>
<sequence length="363" mass="41390">MISGLMEPSTSTSLDHTPDNVIYSILRELERADLLNCKLISRRFQRFISRNAAFLARPSVNELFIQMRDAEIKSKKNGKVEKSYKSHCIQLRKSLHKSRRSLDIKAKTFIDGLERTLKSYTISNSITLDGIQIDDDIIDQFLKPTTDLKHVDSVSFVLTCFKNADWMLGKVLEKTSCRSLIFEFCSNVQDVLTDTLLRVAPNLETLYLRLAEPTRLTSLTNSTLDHWSDNEKVPKMIKLDNSFPKFTIDSIFRLIQKLISQSQQSPTTVSIDWSFGCIEVSPSDLLPYLQQATTNPTGYKTRLRPLQQNYYRIFVDIDAKTSTTTPSTPLAELERLAKFGSSTKLEDTCSITFDVVIKPSTYL</sequence>
<dbReference type="InterPro" id="IPR032675">
    <property type="entry name" value="LRR_dom_sf"/>
</dbReference>
<protein>
    <recommendedName>
        <fullName evidence="1">F-box domain-containing protein</fullName>
    </recommendedName>
</protein>
<dbReference type="InterPro" id="IPR001810">
    <property type="entry name" value="F-box_dom"/>
</dbReference>
<organism evidence="2 3">
    <name type="scientific">Bursaphelenchus okinawaensis</name>
    <dbReference type="NCBI Taxonomy" id="465554"/>
    <lineage>
        <taxon>Eukaryota</taxon>
        <taxon>Metazoa</taxon>
        <taxon>Ecdysozoa</taxon>
        <taxon>Nematoda</taxon>
        <taxon>Chromadorea</taxon>
        <taxon>Rhabditida</taxon>
        <taxon>Tylenchina</taxon>
        <taxon>Tylenchomorpha</taxon>
        <taxon>Aphelenchoidea</taxon>
        <taxon>Aphelenchoididae</taxon>
        <taxon>Bursaphelenchus</taxon>
    </lineage>
</organism>
<dbReference type="EMBL" id="CAJFCW020000005">
    <property type="protein sequence ID" value="CAG9119369.1"/>
    <property type="molecule type" value="Genomic_DNA"/>
</dbReference>
<dbReference type="Proteomes" id="UP000614601">
    <property type="component" value="Unassembled WGS sequence"/>
</dbReference>
<dbReference type="InterPro" id="IPR036047">
    <property type="entry name" value="F-box-like_dom_sf"/>
</dbReference>
<evidence type="ECO:0000313" key="3">
    <source>
        <dbReference type="Proteomes" id="UP000614601"/>
    </source>
</evidence>
<accession>A0A811L7B5</accession>
<dbReference type="PROSITE" id="PS50181">
    <property type="entry name" value="FBOX"/>
    <property type="match status" value="1"/>
</dbReference>
<evidence type="ECO:0000259" key="1">
    <source>
        <dbReference type="PROSITE" id="PS50181"/>
    </source>
</evidence>
<dbReference type="Pfam" id="PF00646">
    <property type="entry name" value="F-box"/>
    <property type="match status" value="1"/>
</dbReference>
<comment type="caution">
    <text evidence="2">The sequence shown here is derived from an EMBL/GenBank/DDBJ whole genome shotgun (WGS) entry which is preliminary data.</text>
</comment>
<name>A0A811L7B5_9BILA</name>
<keyword evidence="3" id="KW-1185">Reference proteome</keyword>